<evidence type="ECO:0000313" key="5">
    <source>
        <dbReference type="Proteomes" id="UP000199086"/>
    </source>
</evidence>
<dbReference type="RefSeq" id="WP_175557381.1">
    <property type="nucleotide sequence ID" value="NZ_FMYF01000004.1"/>
</dbReference>
<dbReference type="InterPro" id="IPR041657">
    <property type="entry name" value="HTH_17"/>
</dbReference>
<gene>
    <name evidence="4" type="ORF">GA0111570_104163</name>
</gene>
<protein>
    <submittedName>
        <fullName evidence="4">DNA binding domain-containing protein, excisionase family</fullName>
    </submittedName>
</protein>
<feature type="region of interest" description="Disordered" evidence="2">
    <location>
        <begin position="53"/>
        <end position="91"/>
    </location>
</feature>
<reference evidence="4 5" key="1">
    <citation type="submission" date="2016-06" db="EMBL/GenBank/DDBJ databases">
        <authorList>
            <person name="Olsen C.W."/>
            <person name="Carey S."/>
            <person name="Hinshaw L."/>
            <person name="Karasin A.I."/>
        </authorList>
    </citation>
    <scope>NUCLEOTIDE SEQUENCE [LARGE SCALE GENOMIC DNA]</scope>
    <source>
        <strain evidence="4 5">LZ-22</strain>
    </source>
</reference>
<organism evidence="4 5">
    <name type="scientific">Raineyella antarctica</name>
    <dbReference type="NCBI Taxonomy" id="1577474"/>
    <lineage>
        <taxon>Bacteria</taxon>
        <taxon>Bacillati</taxon>
        <taxon>Actinomycetota</taxon>
        <taxon>Actinomycetes</taxon>
        <taxon>Propionibacteriales</taxon>
        <taxon>Propionibacteriaceae</taxon>
        <taxon>Raineyella</taxon>
    </lineage>
</organism>
<evidence type="ECO:0000259" key="3">
    <source>
        <dbReference type="Pfam" id="PF12728"/>
    </source>
</evidence>
<dbReference type="Proteomes" id="UP000199086">
    <property type="component" value="Unassembled WGS sequence"/>
</dbReference>
<evidence type="ECO:0000256" key="2">
    <source>
        <dbReference type="SAM" id="MobiDB-lite"/>
    </source>
</evidence>
<evidence type="ECO:0000256" key="1">
    <source>
        <dbReference type="SAM" id="Coils"/>
    </source>
</evidence>
<keyword evidence="5" id="KW-1185">Reference proteome</keyword>
<proteinExistence type="predicted"/>
<dbReference type="Gene3D" id="1.20.5.1700">
    <property type="match status" value="1"/>
</dbReference>
<keyword evidence="1" id="KW-0175">Coiled coil</keyword>
<dbReference type="EMBL" id="FMYF01000004">
    <property type="protein sequence ID" value="SDB83593.1"/>
    <property type="molecule type" value="Genomic_DNA"/>
</dbReference>
<feature type="domain" description="Helix-turn-helix" evidence="3">
    <location>
        <begin position="4"/>
        <end position="55"/>
    </location>
</feature>
<accession>A0A1G6GP07</accession>
<sequence length="144" mass="16203">MNDLLTTADVATLLQVSPQRVRSLARDEVLPAVRDEGGAGWLFRATDVRDYQERRTVRRGPRSQHEGGRPAAVPAREEMTSTPRPDPARLRADTEALRTENEALRTENEALRAEVARLRTEHEDLATRLQRSLALSEVLVRELG</sequence>
<feature type="coiled-coil region" evidence="1">
    <location>
        <begin position="94"/>
        <end position="128"/>
    </location>
</feature>
<evidence type="ECO:0000313" key="4">
    <source>
        <dbReference type="EMBL" id="SDB83593.1"/>
    </source>
</evidence>
<name>A0A1G6GP07_9ACTN</name>
<dbReference type="Pfam" id="PF12728">
    <property type="entry name" value="HTH_17"/>
    <property type="match status" value="1"/>
</dbReference>
<dbReference type="AlphaFoldDB" id="A0A1G6GP07"/>